<dbReference type="Proteomes" id="UP000002892">
    <property type="component" value="Chromosome"/>
</dbReference>
<accession>I4DB28</accession>
<dbReference type="RefSeq" id="WP_014828988.1">
    <property type="nucleotide sequence ID" value="NC_018068.1"/>
</dbReference>
<dbReference type="EMBL" id="CP003639">
    <property type="protein sequence ID" value="AFM43002.1"/>
    <property type="molecule type" value="Genomic_DNA"/>
</dbReference>
<evidence type="ECO:0000313" key="1">
    <source>
        <dbReference type="EMBL" id="AFM43002.1"/>
    </source>
</evidence>
<reference evidence="1 2" key="1">
    <citation type="journal article" date="2012" name="J. Bacteriol.">
        <title>Complete genome sequences of Desulfosporosinus orientis DSM765T, Desulfosporosinus youngiae DSM17734T, Desulfosporosinus meridiei DSM13257T, and Desulfosporosinus acidiphilus DSM22704T.</title>
        <authorList>
            <person name="Pester M."/>
            <person name="Brambilla E."/>
            <person name="Alazard D."/>
            <person name="Rattei T."/>
            <person name="Weinmaier T."/>
            <person name="Han J."/>
            <person name="Lucas S."/>
            <person name="Lapidus A."/>
            <person name="Cheng J.F."/>
            <person name="Goodwin L."/>
            <person name="Pitluck S."/>
            <person name="Peters L."/>
            <person name="Ovchinnikova G."/>
            <person name="Teshima H."/>
            <person name="Detter J.C."/>
            <person name="Han C.S."/>
            <person name="Tapia R."/>
            <person name="Land M.L."/>
            <person name="Hauser L."/>
            <person name="Kyrpides N.C."/>
            <person name="Ivanova N.N."/>
            <person name="Pagani I."/>
            <person name="Huntmann M."/>
            <person name="Wei C.L."/>
            <person name="Davenport K.W."/>
            <person name="Daligault H."/>
            <person name="Chain P.S."/>
            <person name="Chen A."/>
            <person name="Mavromatis K."/>
            <person name="Markowitz V."/>
            <person name="Szeto E."/>
            <person name="Mikhailova N."/>
            <person name="Pati A."/>
            <person name="Wagner M."/>
            <person name="Woyke T."/>
            <person name="Ollivier B."/>
            <person name="Klenk H.P."/>
            <person name="Spring S."/>
            <person name="Loy A."/>
        </authorList>
    </citation>
    <scope>NUCLEOTIDE SEQUENCE [LARGE SCALE GENOMIC DNA]</scope>
    <source>
        <strain evidence="2">DSM 22704 / JCM 16185 / SJ4</strain>
    </source>
</reference>
<keyword evidence="2" id="KW-1185">Reference proteome</keyword>
<proteinExistence type="predicted"/>
<name>I4DB28_DESAJ</name>
<gene>
    <name evidence="1" type="ordered locus">Desaci_4140</name>
</gene>
<dbReference type="AlphaFoldDB" id="I4DB28"/>
<dbReference type="STRING" id="646529.Desaci_4140"/>
<evidence type="ECO:0000313" key="2">
    <source>
        <dbReference type="Proteomes" id="UP000002892"/>
    </source>
</evidence>
<dbReference type="HOGENOM" id="CLU_2769028_0_0_9"/>
<dbReference type="KEGG" id="dai:Desaci_4140"/>
<sequence length="69" mass="7736">MAKRSSPLSVTEATVTLPDGTVKDLQHLSNNERELLSHHIIKSTFEAMGLKVTFDKTAEMPKDFMIYGK</sequence>
<protein>
    <submittedName>
        <fullName evidence="1">Uncharacterized protein</fullName>
    </submittedName>
</protein>
<organism evidence="1 2">
    <name type="scientific">Desulfosporosinus acidiphilus (strain DSM 22704 / JCM 16185 / SJ4)</name>
    <dbReference type="NCBI Taxonomy" id="646529"/>
    <lineage>
        <taxon>Bacteria</taxon>
        <taxon>Bacillati</taxon>
        <taxon>Bacillota</taxon>
        <taxon>Clostridia</taxon>
        <taxon>Eubacteriales</taxon>
        <taxon>Desulfitobacteriaceae</taxon>
        <taxon>Desulfosporosinus</taxon>
    </lineage>
</organism>